<sequence>MLDLSCKLRLEIGTIYHYHHHYLYHFYCVALKLCCQIIALTFILIIKHIEKMAILIFNVIQNMPITVIILKMIQHFMLPK</sequence>
<dbReference type="AlphaFoldDB" id="A0A0E9QJ20"/>
<protein>
    <submittedName>
        <fullName evidence="2">Uncharacterized protein</fullName>
    </submittedName>
</protein>
<reference evidence="2" key="1">
    <citation type="submission" date="2014-11" db="EMBL/GenBank/DDBJ databases">
        <authorList>
            <person name="Amaro Gonzalez C."/>
        </authorList>
    </citation>
    <scope>NUCLEOTIDE SEQUENCE</scope>
</reference>
<proteinExistence type="predicted"/>
<dbReference type="EMBL" id="GBXM01091818">
    <property type="protein sequence ID" value="JAH16759.1"/>
    <property type="molecule type" value="Transcribed_RNA"/>
</dbReference>
<feature type="transmembrane region" description="Helical" evidence="1">
    <location>
        <begin position="53"/>
        <end position="73"/>
    </location>
</feature>
<keyword evidence="1" id="KW-0472">Membrane</keyword>
<organism evidence="2">
    <name type="scientific">Anguilla anguilla</name>
    <name type="common">European freshwater eel</name>
    <name type="synonym">Muraena anguilla</name>
    <dbReference type="NCBI Taxonomy" id="7936"/>
    <lineage>
        <taxon>Eukaryota</taxon>
        <taxon>Metazoa</taxon>
        <taxon>Chordata</taxon>
        <taxon>Craniata</taxon>
        <taxon>Vertebrata</taxon>
        <taxon>Euteleostomi</taxon>
        <taxon>Actinopterygii</taxon>
        <taxon>Neopterygii</taxon>
        <taxon>Teleostei</taxon>
        <taxon>Anguilliformes</taxon>
        <taxon>Anguillidae</taxon>
        <taxon>Anguilla</taxon>
    </lineage>
</organism>
<accession>A0A0E9QJ20</accession>
<evidence type="ECO:0000256" key="1">
    <source>
        <dbReference type="SAM" id="Phobius"/>
    </source>
</evidence>
<reference evidence="2" key="2">
    <citation type="journal article" date="2015" name="Fish Shellfish Immunol.">
        <title>Early steps in the European eel (Anguilla anguilla)-Vibrio vulnificus interaction in the gills: Role of the RtxA13 toxin.</title>
        <authorList>
            <person name="Callol A."/>
            <person name="Pajuelo D."/>
            <person name="Ebbesson L."/>
            <person name="Teles M."/>
            <person name="MacKenzie S."/>
            <person name="Amaro C."/>
        </authorList>
    </citation>
    <scope>NUCLEOTIDE SEQUENCE</scope>
</reference>
<keyword evidence="1" id="KW-1133">Transmembrane helix</keyword>
<name>A0A0E9QJ20_ANGAN</name>
<keyword evidence="1" id="KW-0812">Transmembrane</keyword>
<evidence type="ECO:0000313" key="2">
    <source>
        <dbReference type="EMBL" id="JAH16759.1"/>
    </source>
</evidence>
<feature type="transmembrane region" description="Helical" evidence="1">
    <location>
        <begin position="24"/>
        <end position="46"/>
    </location>
</feature>